<dbReference type="InterPro" id="IPR005509">
    <property type="entry name" value="AfsA_hotdog_dom"/>
</dbReference>
<evidence type="ECO:0000313" key="3">
    <source>
        <dbReference type="EMBL" id="GHD93267.1"/>
    </source>
</evidence>
<dbReference type="GO" id="GO:0016740">
    <property type="term" value="F:transferase activity"/>
    <property type="evidence" value="ECO:0007669"/>
    <property type="project" value="InterPro"/>
</dbReference>
<evidence type="ECO:0000313" key="4">
    <source>
        <dbReference type="Proteomes" id="UP000608955"/>
    </source>
</evidence>
<sequence>MLAADVPADIPADTRAGARDESRGAGFERTVPQELVHKTAAGEVLLTDAVRVRPGHFYLAVRTPGGHGLYGPDAAGRTDPTLFVEMLRQAAIYLSHRFYGVPLDHPFVFCGLDFDVPPPAPDDIHDDAVVLEVHCRETKERTPKRAAMSLRARLLSSGGVRATGSVTWQAVDSARYSALRTRGAGGTPPPAAGTAVTVAPPGARVMRPELVGREDELDVVVAELTSPDGATAGEEPGQDAVAGLEPGEVWALHVDQSHPVFFDHPSDHVPGMLLLEAVRQASRAALGPAPAPLYEWTMSGGGVEFDAYCELTAPTWLLVRTSPGGEAADEVTLRVDAVQNGRSVASGTARWSAAPARGASSDSGAAGVSGASGVGGVAGVSGASGVNGVAGAEETAA</sequence>
<reference evidence="3" key="1">
    <citation type="journal article" date="2014" name="Int. J. Syst. Evol. Microbiol.">
        <title>Complete genome sequence of Corynebacterium casei LMG S-19264T (=DSM 44701T), isolated from a smear-ripened cheese.</title>
        <authorList>
            <consortium name="US DOE Joint Genome Institute (JGI-PGF)"/>
            <person name="Walter F."/>
            <person name="Albersmeier A."/>
            <person name="Kalinowski J."/>
            <person name="Ruckert C."/>
        </authorList>
    </citation>
    <scope>NUCLEOTIDE SEQUENCE</scope>
    <source>
        <strain evidence="3">JCM 4654</strain>
    </source>
</reference>
<feature type="region of interest" description="Disordered" evidence="1">
    <location>
        <begin position="344"/>
        <end position="368"/>
    </location>
</feature>
<evidence type="ECO:0000256" key="1">
    <source>
        <dbReference type="SAM" id="MobiDB-lite"/>
    </source>
</evidence>
<dbReference type="Proteomes" id="UP000608955">
    <property type="component" value="Unassembled WGS sequence"/>
</dbReference>
<evidence type="ECO:0000259" key="2">
    <source>
        <dbReference type="Pfam" id="PF03756"/>
    </source>
</evidence>
<dbReference type="InterPro" id="IPR047757">
    <property type="entry name" value="AfsA-like"/>
</dbReference>
<protein>
    <submittedName>
        <fullName evidence="3">Lactone biosynthesis protein</fullName>
    </submittedName>
</protein>
<reference evidence="3" key="2">
    <citation type="submission" date="2020-09" db="EMBL/GenBank/DDBJ databases">
        <authorList>
            <person name="Sun Q."/>
            <person name="Ohkuma M."/>
        </authorList>
    </citation>
    <scope>NUCLEOTIDE SEQUENCE</scope>
    <source>
        <strain evidence="3">JCM 4654</strain>
    </source>
</reference>
<dbReference type="NCBIfam" id="NF041195">
    <property type="entry name" value="ScbA_BarX_GamBu"/>
    <property type="match status" value="1"/>
</dbReference>
<dbReference type="Pfam" id="PF03756">
    <property type="entry name" value="AfsA"/>
    <property type="match status" value="2"/>
</dbReference>
<proteinExistence type="predicted"/>
<feature type="domain" description="A-factor biosynthesis hotdog" evidence="2">
    <location>
        <begin position="244"/>
        <end position="352"/>
    </location>
</feature>
<gene>
    <name evidence="3" type="primary">mmfL</name>
    <name evidence="3" type="ORF">GCM10010508_49270</name>
</gene>
<feature type="compositionally biased region" description="Low complexity" evidence="1">
    <location>
        <begin position="352"/>
        <end position="368"/>
    </location>
</feature>
<organism evidence="3 4">
    <name type="scientific">Streptomyces naganishii JCM 4654</name>
    <dbReference type="NCBI Taxonomy" id="1306179"/>
    <lineage>
        <taxon>Bacteria</taxon>
        <taxon>Bacillati</taxon>
        <taxon>Actinomycetota</taxon>
        <taxon>Actinomycetes</taxon>
        <taxon>Kitasatosporales</taxon>
        <taxon>Streptomycetaceae</taxon>
        <taxon>Streptomyces</taxon>
    </lineage>
</organism>
<keyword evidence="4" id="KW-1185">Reference proteome</keyword>
<name>A0A918Y6V3_9ACTN</name>
<dbReference type="EMBL" id="BMVF01000014">
    <property type="protein sequence ID" value="GHD93267.1"/>
    <property type="molecule type" value="Genomic_DNA"/>
</dbReference>
<dbReference type="AlphaFoldDB" id="A0A918Y6V3"/>
<accession>A0A918Y6V3</accession>
<comment type="caution">
    <text evidence="3">The sequence shown here is derived from an EMBL/GenBank/DDBJ whole genome shotgun (WGS) entry which is preliminary data.</text>
</comment>
<feature type="domain" description="A-factor biosynthesis hotdog" evidence="2">
    <location>
        <begin position="35"/>
        <end position="169"/>
    </location>
</feature>
<feature type="region of interest" description="Disordered" evidence="1">
    <location>
        <begin position="1"/>
        <end position="26"/>
    </location>
</feature>